<reference evidence="1" key="1">
    <citation type="journal article" date="2020" name="Stud. Mycol.">
        <title>101 Dothideomycetes genomes: a test case for predicting lifestyles and emergence of pathogens.</title>
        <authorList>
            <person name="Haridas S."/>
            <person name="Albert R."/>
            <person name="Binder M."/>
            <person name="Bloem J."/>
            <person name="Labutti K."/>
            <person name="Salamov A."/>
            <person name="Andreopoulos B."/>
            <person name="Baker S."/>
            <person name="Barry K."/>
            <person name="Bills G."/>
            <person name="Bluhm B."/>
            <person name="Cannon C."/>
            <person name="Castanera R."/>
            <person name="Culley D."/>
            <person name="Daum C."/>
            <person name="Ezra D."/>
            <person name="Gonzalez J."/>
            <person name="Henrissat B."/>
            <person name="Kuo A."/>
            <person name="Liang C."/>
            <person name="Lipzen A."/>
            <person name="Lutzoni F."/>
            <person name="Magnuson J."/>
            <person name="Mondo S."/>
            <person name="Nolan M."/>
            <person name="Ohm R."/>
            <person name="Pangilinan J."/>
            <person name="Park H.-J."/>
            <person name="Ramirez L."/>
            <person name="Alfaro M."/>
            <person name="Sun H."/>
            <person name="Tritt A."/>
            <person name="Yoshinaga Y."/>
            <person name="Zwiers L.-H."/>
            <person name="Turgeon B."/>
            <person name="Goodwin S."/>
            <person name="Spatafora J."/>
            <person name="Crous P."/>
            <person name="Grigoriev I."/>
        </authorList>
    </citation>
    <scope>NUCLEOTIDE SEQUENCE</scope>
    <source>
        <strain evidence="1">CBS 121167</strain>
    </source>
</reference>
<keyword evidence="2" id="KW-1185">Reference proteome</keyword>
<gene>
    <name evidence="1" type="ORF">K452DRAFT_289088</name>
</gene>
<dbReference type="EMBL" id="ML995490">
    <property type="protein sequence ID" value="KAF2140345.1"/>
    <property type="molecule type" value="Genomic_DNA"/>
</dbReference>
<dbReference type="GeneID" id="54298269"/>
<proteinExistence type="predicted"/>
<name>A0A6A6BAQ0_9PEZI</name>
<dbReference type="OrthoDB" id="66095at2759"/>
<protein>
    <submittedName>
        <fullName evidence="1">Uncharacterized protein</fullName>
    </submittedName>
</protein>
<accession>A0A6A6BAQ0</accession>
<dbReference type="AlphaFoldDB" id="A0A6A6BAQ0"/>
<organism evidence="1 2">
    <name type="scientific">Aplosporella prunicola CBS 121167</name>
    <dbReference type="NCBI Taxonomy" id="1176127"/>
    <lineage>
        <taxon>Eukaryota</taxon>
        <taxon>Fungi</taxon>
        <taxon>Dikarya</taxon>
        <taxon>Ascomycota</taxon>
        <taxon>Pezizomycotina</taxon>
        <taxon>Dothideomycetes</taxon>
        <taxon>Dothideomycetes incertae sedis</taxon>
        <taxon>Botryosphaeriales</taxon>
        <taxon>Aplosporellaceae</taxon>
        <taxon>Aplosporella</taxon>
    </lineage>
</organism>
<evidence type="ECO:0000313" key="1">
    <source>
        <dbReference type="EMBL" id="KAF2140345.1"/>
    </source>
</evidence>
<dbReference type="RefSeq" id="XP_033396058.1">
    <property type="nucleotide sequence ID" value="XM_033540773.1"/>
</dbReference>
<sequence length="251" mass="28170">MNPTEPAPYTPTADAVHVVRTLFVQGLGLPVELADLIIEAAGYYPTVFNARSESATDGMDVSTRWSRRSTVAFLYLISDPIPRAREGELVKIKSVKFHTTSRDQGWASQGSYGTYNGSSSWFETSIFRPVPGAPDELDLDQNRHRCMQSFFHEPEDAAPHLQTAGWNFVEHDGKHLWKVQYNIVAGQYFVEHDVEWRPNEEPAEEVPGKGDGKGFIGALEPGDRVGLWARALYPGWSNRIRDARMEIAYSV</sequence>
<dbReference type="Proteomes" id="UP000799438">
    <property type="component" value="Unassembled WGS sequence"/>
</dbReference>
<evidence type="ECO:0000313" key="2">
    <source>
        <dbReference type="Proteomes" id="UP000799438"/>
    </source>
</evidence>